<evidence type="ECO:0000256" key="4">
    <source>
        <dbReference type="ARBA" id="ARBA00023002"/>
    </source>
</evidence>
<dbReference type="Gene3D" id="3.30.413.10">
    <property type="entry name" value="Sulfite Reductase Hemoprotein, domain 1"/>
    <property type="match status" value="2"/>
</dbReference>
<dbReference type="PANTHER" id="PTHR32439">
    <property type="entry name" value="FERREDOXIN--NITRITE REDUCTASE, CHLOROPLASTIC"/>
    <property type="match status" value="1"/>
</dbReference>
<evidence type="ECO:0000256" key="7">
    <source>
        <dbReference type="SAM" id="MobiDB-lite"/>
    </source>
</evidence>
<feature type="compositionally biased region" description="Basic and acidic residues" evidence="7">
    <location>
        <begin position="269"/>
        <end position="282"/>
    </location>
</feature>
<keyword evidence="3" id="KW-0479">Metal-binding</keyword>
<name>A0A838AYJ6_9HYPH</name>
<dbReference type="AlphaFoldDB" id="A0A838AYJ6"/>
<reference evidence="9 10" key="1">
    <citation type="submission" date="2020-07" db="EMBL/GenBank/DDBJ databases">
        <title>Definition of the novel symbiovar canariense within Mesorhizobium novociceri, a new species of genus Mesorhizobium nodulating Cicer canariense in the Caldera de Taburiente National Park (La Palma, Canary Islands).</title>
        <authorList>
            <person name="Leon-Barrios M."/>
            <person name="Perez-Yepez J."/>
            <person name="Flores-Felix J.D."/>
            <person name="Ramirez-Baena M.H."/>
            <person name="Pulido-Suarez L."/>
            <person name="Igual J.M."/>
            <person name="Velazquez E."/>
            <person name="Peix A."/>
        </authorList>
    </citation>
    <scope>NUCLEOTIDE SEQUENCE [LARGE SCALE GENOMIC DNA]</scope>
    <source>
        <strain evidence="9 10">CCANP35</strain>
    </source>
</reference>
<evidence type="ECO:0000256" key="1">
    <source>
        <dbReference type="ARBA" id="ARBA00022485"/>
    </source>
</evidence>
<dbReference type="GO" id="GO:0043818">
    <property type="term" value="F:precorrin-3B synthase activity"/>
    <property type="evidence" value="ECO:0007669"/>
    <property type="project" value="UniProtKB-EC"/>
</dbReference>
<sequence length="493" mass="50337">MNAFPRRGACPALSAPMQTGDGLLVRLNPVAGGLSPKLLIGLAESALRYGNGIMEVTARGSLQIRGLTANSAALLAAEVDALGIAVRTGVPVETGPLAGIDPREVADPRPSAERIRAAVEEAGLTPRLGPKVSVVVDGGGQLTMDAVTADVRLKAVRASAGIQWQVSVAGDGQTARPLVLADESAARDITVAALRMIAEKGQEAHARDLSERQLASLAGWHSVAPPPVLPDISPSRGEISSSSAGTPTAALMIGESRGESSISPLEGEMSGRTEGGAKDRRPIGTFELNANTTALGIALPYGSMPAEKLIALTQHALALGATEIRLAPGRALLFLGQPSAANRPLQAAATALGFVTSPTDPRTRIAACPGTPACASGRIATRDIAETIAAENADILDFTLHISGCAKGCAHPGPAALTIVGGENGAGLVVNATAKALPAGYRPGYDAARGISRVAAMVRSARYQGETAAHCLIRLGPAAIAEAYRQAQTEQRK</sequence>
<dbReference type="EC" id="1.14.13.83" evidence="9"/>
<dbReference type="NCBIfam" id="TIGR02435">
    <property type="entry name" value="CobG"/>
    <property type="match status" value="1"/>
</dbReference>
<evidence type="ECO:0000256" key="6">
    <source>
        <dbReference type="ARBA" id="ARBA00023014"/>
    </source>
</evidence>
<dbReference type="Pfam" id="PF03460">
    <property type="entry name" value="NIR_SIR_ferr"/>
    <property type="match status" value="1"/>
</dbReference>
<dbReference type="SUPFAM" id="SSF56014">
    <property type="entry name" value="Nitrite and sulphite reductase 4Fe-4S domain-like"/>
    <property type="match status" value="2"/>
</dbReference>
<dbReference type="SUPFAM" id="SSF55124">
    <property type="entry name" value="Nitrite/Sulfite reductase N-terminal domain-like"/>
    <property type="match status" value="2"/>
</dbReference>
<dbReference type="Proteomes" id="UP000558284">
    <property type="component" value="Unassembled WGS sequence"/>
</dbReference>
<keyword evidence="10" id="KW-1185">Reference proteome</keyword>
<evidence type="ECO:0000313" key="9">
    <source>
        <dbReference type="EMBL" id="MBA1139165.1"/>
    </source>
</evidence>
<accession>A0A838AYJ6</accession>
<keyword evidence="2" id="KW-0349">Heme</keyword>
<gene>
    <name evidence="9" type="primary">cobG</name>
    <name evidence="9" type="ORF">H0241_02675</name>
</gene>
<dbReference type="InterPro" id="IPR045854">
    <property type="entry name" value="NO2/SO3_Rdtase_4Fe4S_sf"/>
</dbReference>
<dbReference type="InterPro" id="IPR012798">
    <property type="entry name" value="Cbl_synth_CobG-like"/>
</dbReference>
<evidence type="ECO:0000259" key="8">
    <source>
        <dbReference type="Pfam" id="PF03460"/>
    </source>
</evidence>
<proteinExistence type="predicted"/>
<dbReference type="GO" id="GO:0046872">
    <property type="term" value="F:metal ion binding"/>
    <property type="evidence" value="ECO:0007669"/>
    <property type="project" value="UniProtKB-KW"/>
</dbReference>
<protein>
    <submittedName>
        <fullName evidence="9">Precorrin-3B synthase</fullName>
        <ecNumber evidence="9">1.14.13.83</ecNumber>
    </submittedName>
</protein>
<comment type="caution">
    <text evidence="9">The sequence shown here is derived from an EMBL/GenBank/DDBJ whole genome shotgun (WGS) entry which is preliminary data.</text>
</comment>
<evidence type="ECO:0000256" key="2">
    <source>
        <dbReference type="ARBA" id="ARBA00022617"/>
    </source>
</evidence>
<evidence type="ECO:0000256" key="3">
    <source>
        <dbReference type="ARBA" id="ARBA00022723"/>
    </source>
</evidence>
<dbReference type="EMBL" id="JACDTY010000001">
    <property type="protein sequence ID" value="MBA1139165.1"/>
    <property type="molecule type" value="Genomic_DNA"/>
</dbReference>
<evidence type="ECO:0000313" key="10">
    <source>
        <dbReference type="Proteomes" id="UP000558284"/>
    </source>
</evidence>
<dbReference type="InterPro" id="IPR005117">
    <property type="entry name" value="NiRdtase/SiRdtase_haem-b_fer"/>
</dbReference>
<keyword evidence="6" id="KW-0411">Iron-sulfur</keyword>
<feature type="region of interest" description="Disordered" evidence="7">
    <location>
        <begin position="257"/>
        <end position="282"/>
    </location>
</feature>
<dbReference type="InterPro" id="IPR051329">
    <property type="entry name" value="NIR_SIR_4Fe-4S"/>
</dbReference>
<organism evidence="9 10">
    <name type="scientific">Mesorhizobium neociceri</name>
    <dbReference type="NCBI Taxonomy" id="1307853"/>
    <lineage>
        <taxon>Bacteria</taxon>
        <taxon>Pseudomonadati</taxon>
        <taxon>Pseudomonadota</taxon>
        <taxon>Alphaproteobacteria</taxon>
        <taxon>Hyphomicrobiales</taxon>
        <taxon>Phyllobacteriaceae</taxon>
        <taxon>Mesorhizobium</taxon>
    </lineage>
</organism>
<keyword evidence="1" id="KW-0004">4Fe-4S</keyword>
<feature type="domain" description="Nitrite/Sulfite reductase ferredoxin-like" evidence="8">
    <location>
        <begin position="16"/>
        <end position="81"/>
    </location>
</feature>
<dbReference type="RefSeq" id="WP_181055875.1">
    <property type="nucleotide sequence ID" value="NZ_JACDTY010000001.1"/>
</dbReference>
<dbReference type="InterPro" id="IPR036136">
    <property type="entry name" value="Nit/Sulf_reduc_fer-like_dom_sf"/>
</dbReference>
<evidence type="ECO:0000256" key="5">
    <source>
        <dbReference type="ARBA" id="ARBA00023004"/>
    </source>
</evidence>
<dbReference type="PANTHER" id="PTHR32439:SF9">
    <property type="entry name" value="BLR3264 PROTEIN"/>
    <property type="match status" value="1"/>
</dbReference>
<dbReference type="GO" id="GO:0051539">
    <property type="term" value="F:4 iron, 4 sulfur cluster binding"/>
    <property type="evidence" value="ECO:0007669"/>
    <property type="project" value="UniProtKB-KW"/>
</dbReference>
<keyword evidence="5" id="KW-0408">Iron</keyword>
<keyword evidence="4 9" id="KW-0560">Oxidoreductase</keyword>